<feature type="modified residue" description="4-aspartylphosphate" evidence="1">
    <location>
        <position position="271"/>
    </location>
</feature>
<evidence type="ECO:0000259" key="3">
    <source>
        <dbReference type="PROSITE" id="PS50110"/>
    </source>
</evidence>
<dbReference type="EMBL" id="CP000780">
    <property type="protein sequence ID" value="ABS56850.1"/>
    <property type="molecule type" value="Genomic_DNA"/>
</dbReference>
<dbReference type="PANTHER" id="PTHR43228:SF6">
    <property type="entry name" value="RESPONSE REGULATOR RECEIVER"/>
    <property type="match status" value="1"/>
</dbReference>
<dbReference type="Proteomes" id="UP000002408">
    <property type="component" value="Chromosome"/>
</dbReference>
<feature type="coiled-coil region" evidence="2">
    <location>
        <begin position="119"/>
        <end position="181"/>
    </location>
</feature>
<dbReference type="InterPro" id="IPR052048">
    <property type="entry name" value="ST_Response_Regulator"/>
</dbReference>
<dbReference type="Pfam" id="PF00072">
    <property type="entry name" value="Response_reg"/>
    <property type="match status" value="1"/>
</dbReference>
<dbReference type="KEGG" id="mbn:Mboo_2336"/>
<sequence>MAVSSTDNLRNLLENIKSLGFFDRLFGWDRIGHLNAAAGNELRTIIGELNALYAQNEQAEIRIRQLYSDLENQKNQYSRLRKEHDSLKNSTGNIHDVLDTREQELGMLKESEQKNARRLVELENECGRLRSVIDRYIQLFQEKENELGALKEADSKNTQRITELRKESDKLQAALEQFTQRLQGQESGPGALRPAEIKNARKPVRSHIMPKNAANPDEKRILLVEDDVHFSQMLETLLMEIGYTVVGIAVSGEEALALARGENRVDVILIDIHIEGDIDGIETARQIKELYSTPTIFMTAQPDDESIRRVVLTESEGYLVKPINRQELFANLEIAIHKKRKNDAFTGGRRVAVSP</sequence>
<dbReference type="HOGENOM" id="CLU_779897_0_0_2"/>
<dbReference type="Gene3D" id="3.40.50.2300">
    <property type="match status" value="1"/>
</dbReference>
<reference evidence="5" key="1">
    <citation type="journal article" date="2015" name="Microbiology">
        <title>Genome of Methanoregula boonei 6A8 reveals adaptations to oligotrophic peatland environments.</title>
        <authorList>
            <person name="Braeuer S."/>
            <person name="Cadillo-Quiroz H."/>
            <person name="Kyrpides N."/>
            <person name="Woyke T."/>
            <person name="Goodwin L."/>
            <person name="Detter C."/>
            <person name="Podell S."/>
            <person name="Yavitt J.B."/>
            <person name="Zinder S.H."/>
        </authorList>
    </citation>
    <scope>NUCLEOTIDE SEQUENCE [LARGE SCALE GENOMIC DNA]</scope>
    <source>
        <strain evidence="5">DSM 21154 / JCM 14090 / 6A8</strain>
    </source>
</reference>
<dbReference type="GeneID" id="25393956"/>
<dbReference type="CDD" id="cd17534">
    <property type="entry name" value="REC_DC-like"/>
    <property type="match status" value="1"/>
</dbReference>
<keyword evidence="1" id="KW-0597">Phosphoprotein</keyword>
<keyword evidence="2" id="KW-0175">Coiled coil</keyword>
<dbReference type="AlphaFoldDB" id="A7IAT9"/>
<dbReference type="eggNOG" id="arCOG06537">
    <property type="taxonomic scope" value="Archaea"/>
</dbReference>
<dbReference type="GO" id="GO:0000160">
    <property type="term" value="P:phosphorelay signal transduction system"/>
    <property type="evidence" value="ECO:0007669"/>
    <property type="project" value="InterPro"/>
</dbReference>
<feature type="coiled-coil region" evidence="2">
    <location>
        <begin position="49"/>
        <end position="90"/>
    </location>
</feature>
<keyword evidence="5" id="KW-1185">Reference proteome</keyword>
<proteinExistence type="predicted"/>
<dbReference type="InterPro" id="IPR001789">
    <property type="entry name" value="Sig_transdc_resp-reg_receiver"/>
</dbReference>
<gene>
    <name evidence="4" type="ordered locus">Mboo_2336</name>
</gene>
<accession>A7IAT9</accession>
<organism evidence="4 5">
    <name type="scientific">Methanoregula boonei (strain DSM 21154 / JCM 14090 / 6A8)</name>
    <dbReference type="NCBI Taxonomy" id="456442"/>
    <lineage>
        <taxon>Archaea</taxon>
        <taxon>Methanobacteriati</taxon>
        <taxon>Methanobacteriota</taxon>
        <taxon>Stenosarchaea group</taxon>
        <taxon>Methanomicrobia</taxon>
        <taxon>Methanomicrobiales</taxon>
        <taxon>Methanoregulaceae</taxon>
        <taxon>Methanoregula</taxon>
    </lineage>
</organism>
<evidence type="ECO:0000313" key="5">
    <source>
        <dbReference type="Proteomes" id="UP000002408"/>
    </source>
</evidence>
<evidence type="ECO:0000313" key="4">
    <source>
        <dbReference type="EMBL" id="ABS56850.1"/>
    </source>
</evidence>
<feature type="domain" description="Response regulatory" evidence="3">
    <location>
        <begin position="220"/>
        <end position="336"/>
    </location>
</feature>
<evidence type="ECO:0000256" key="1">
    <source>
        <dbReference type="PROSITE-ProRule" id="PRU00169"/>
    </source>
</evidence>
<dbReference type="STRING" id="456442.Mboo_2336"/>
<dbReference type="InterPro" id="IPR011006">
    <property type="entry name" value="CheY-like_superfamily"/>
</dbReference>
<dbReference type="RefSeq" id="WP_012107911.1">
    <property type="nucleotide sequence ID" value="NC_009712.1"/>
</dbReference>
<dbReference type="SMART" id="SM00448">
    <property type="entry name" value="REC"/>
    <property type="match status" value="1"/>
</dbReference>
<dbReference type="SUPFAM" id="SSF57997">
    <property type="entry name" value="Tropomyosin"/>
    <property type="match status" value="1"/>
</dbReference>
<evidence type="ECO:0000256" key="2">
    <source>
        <dbReference type="SAM" id="Coils"/>
    </source>
</evidence>
<dbReference type="PROSITE" id="PS50110">
    <property type="entry name" value="RESPONSE_REGULATORY"/>
    <property type="match status" value="1"/>
</dbReference>
<name>A7IAT9_METB6</name>
<dbReference type="SUPFAM" id="SSF52172">
    <property type="entry name" value="CheY-like"/>
    <property type="match status" value="1"/>
</dbReference>
<dbReference type="PANTHER" id="PTHR43228">
    <property type="entry name" value="TWO-COMPONENT RESPONSE REGULATOR"/>
    <property type="match status" value="1"/>
</dbReference>
<dbReference type="eggNOG" id="arCOG01425">
    <property type="taxonomic scope" value="Archaea"/>
</dbReference>
<protein>
    <submittedName>
        <fullName evidence="4">Response regulator receiver protein</fullName>
    </submittedName>
</protein>